<protein>
    <recommendedName>
        <fullName evidence="7">Oxidoreductase</fullName>
    </recommendedName>
</protein>
<comment type="caution">
    <text evidence="5">The sequence shown here is derived from an EMBL/GenBank/DDBJ whole genome shotgun (WGS) entry which is preliminary data.</text>
</comment>
<dbReference type="InterPro" id="IPR000683">
    <property type="entry name" value="Gfo/Idh/MocA-like_OxRdtase_N"/>
</dbReference>
<dbReference type="EMBL" id="JBANMG010000006">
    <property type="protein sequence ID" value="KAK6951533.1"/>
    <property type="molecule type" value="Genomic_DNA"/>
</dbReference>
<keyword evidence="2" id="KW-0560">Oxidoreductase</keyword>
<evidence type="ECO:0000256" key="1">
    <source>
        <dbReference type="ARBA" id="ARBA00010928"/>
    </source>
</evidence>
<dbReference type="InterPro" id="IPR051317">
    <property type="entry name" value="Gfo/Idh/MocA_oxidoreduct"/>
</dbReference>
<name>A0AAX6MGF8_9PEZI</name>
<dbReference type="AlphaFoldDB" id="A0AAX6MGF8"/>
<feature type="domain" description="Gfo/Idh/MocA-like oxidoreductase N-terminal" evidence="3">
    <location>
        <begin position="10"/>
        <end position="129"/>
    </location>
</feature>
<evidence type="ECO:0000259" key="4">
    <source>
        <dbReference type="Pfam" id="PF22725"/>
    </source>
</evidence>
<feature type="domain" description="GFO/IDH/MocA-like oxidoreductase" evidence="4">
    <location>
        <begin position="139"/>
        <end position="268"/>
    </location>
</feature>
<dbReference type="Gene3D" id="3.30.360.10">
    <property type="entry name" value="Dihydrodipicolinate Reductase, domain 2"/>
    <property type="match status" value="1"/>
</dbReference>
<proteinExistence type="inferred from homology"/>
<sequence length="373" mass="41462">MANSTINSPLNVGVIGYGLSATVFHIPFIAITPTLKLHSILQRNPGQSGKSAPHDHPDVKHFTSLDQFLADADLDVVVISTPPQTHFPFAQQALLAGKHVLVEKPFVPTVSEADALIKLAREKCRLICVYQNRRWDSDFLTVRKLLADGTLGRVVEFETHFDRFRLEKPSTWKGTLSMAQGGSALYDLGTHLIDQAYVLFGMPRSVFGVLASQRDGLLLGPQNPDLEPDSVTAQLFYDDGLIVLVRIGSVSAEVRQPRFWIRGTKGSYHKHGLDTQEPQLRSGLKTEDANFGREGPEWNGKLTLVGDDGSFIEKDCPNVEPQTYSKLFELFGEAVVRNREEDLPVPASQARDVLQIIEAIRESARNRREIQLS</sequence>
<evidence type="ECO:0008006" key="7">
    <source>
        <dbReference type="Google" id="ProtNLM"/>
    </source>
</evidence>
<dbReference type="GO" id="GO:0000166">
    <property type="term" value="F:nucleotide binding"/>
    <property type="evidence" value="ECO:0007669"/>
    <property type="project" value="InterPro"/>
</dbReference>
<accession>A0AAX6MGF8</accession>
<dbReference type="Gene3D" id="3.40.50.720">
    <property type="entry name" value="NAD(P)-binding Rossmann-like Domain"/>
    <property type="match status" value="1"/>
</dbReference>
<dbReference type="InterPro" id="IPR036291">
    <property type="entry name" value="NAD(P)-bd_dom_sf"/>
</dbReference>
<organism evidence="5 6">
    <name type="scientific">Daldinia eschscholtzii</name>
    <dbReference type="NCBI Taxonomy" id="292717"/>
    <lineage>
        <taxon>Eukaryota</taxon>
        <taxon>Fungi</taxon>
        <taxon>Dikarya</taxon>
        <taxon>Ascomycota</taxon>
        <taxon>Pezizomycotina</taxon>
        <taxon>Sordariomycetes</taxon>
        <taxon>Xylariomycetidae</taxon>
        <taxon>Xylariales</taxon>
        <taxon>Hypoxylaceae</taxon>
        <taxon>Daldinia</taxon>
    </lineage>
</organism>
<evidence type="ECO:0000256" key="2">
    <source>
        <dbReference type="ARBA" id="ARBA00023002"/>
    </source>
</evidence>
<keyword evidence="6" id="KW-1185">Reference proteome</keyword>
<evidence type="ECO:0000313" key="5">
    <source>
        <dbReference type="EMBL" id="KAK6951533.1"/>
    </source>
</evidence>
<dbReference type="Proteomes" id="UP001369815">
    <property type="component" value="Unassembled WGS sequence"/>
</dbReference>
<dbReference type="Pfam" id="PF01408">
    <property type="entry name" value="GFO_IDH_MocA"/>
    <property type="match status" value="1"/>
</dbReference>
<dbReference type="InterPro" id="IPR055170">
    <property type="entry name" value="GFO_IDH_MocA-like_dom"/>
</dbReference>
<gene>
    <name evidence="5" type="ORF">Daesc_006054</name>
</gene>
<evidence type="ECO:0000259" key="3">
    <source>
        <dbReference type="Pfam" id="PF01408"/>
    </source>
</evidence>
<dbReference type="Pfam" id="PF22725">
    <property type="entry name" value="GFO_IDH_MocA_C3"/>
    <property type="match status" value="1"/>
</dbReference>
<dbReference type="GO" id="GO:0016491">
    <property type="term" value="F:oxidoreductase activity"/>
    <property type="evidence" value="ECO:0007669"/>
    <property type="project" value="UniProtKB-KW"/>
</dbReference>
<reference evidence="5 6" key="1">
    <citation type="journal article" date="2024" name="Front Chem Biol">
        <title>Unveiling the potential of Daldinia eschscholtzii MFLUCC 19-0629 through bioactivity and bioinformatics studies for enhanced sustainable agriculture production.</title>
        <authorList>
            <person name="Brooks S."/>
            <person name="Weaver J.A."/>
            <person name="Klomchit A."/>
            <person name="Alharthi S.A."/>
            <person name="Onlamun T."/>
            <person name="Nurani R."/>
            <person name="Vong T.K."/>
            <person name="Alberti F."/>
            <person name="Greco C."/>
        </authorList>
    </citation>
    <scope>NUCLEOTIDE SEQUENCE [LARGE SCALE GENOMIC DNA]</scope>
    <source>
        <strain evidence="5">MFLUCC 19-0629</strain>
    </source>
</reference>
<dbReference type="PANTHER" id="PTHR43708:SF5">
    <property type="entry name" value="CONSERVED EXPRESSED OXIDOREDUCTASE (EUROFUNG)-RELATED"/>
    <property type="match status" value="1"/>
</dbReference>
<comment type="similarity">
    <text evidence="1">Belongs to the Gfo/Idh/MocA family.</text>
</comment>
<dbReference type="SUPFAM" id="SSF51735">
    <property type="entry name" value="NAD(P)-binding Rossmann-fold domains"/>
    <property type="match status" value="1"/>
</dbReference>
<dbReference type="PANTHER" id="PTHR43708">
    <property type="entry name" value="CONSERVED EXPRESSED OXIDOREDUCTASE (EUROFUNG)"/>
    <property type="match status" value="1"/>
</dbReference>
<evidence type="ECO:0000313" key="6">
    <source>
        <dbReference type="Proteomes" id="UP001369815"/>
    </source>
</evidence>